<evidence type="ECO:0000313" key="1">
    <source>
        <dbReference type="Ensembl" id="ENSMSIP00000034667.1"/>
    </source>
</evidence>
<dbReference type="Ensembl" id="ENSMSIT00000043699.1">
    <property type="protein sequence ID" value="ENSMSIP00000034667.1"/>
    <property type="gene ID" value="ENSMSIG00000028918.1"/>
</dbReference>
<evidence type="ECO:0000313" key="2">
    <source>
        <dbReference type="Proteomes" id="UP000694415"/>
    </source>
</evidence>
<name>A0A8C6ICW5_MUSSI</name>
<sequence>MDTDMRRAYTVIHSRAHAFWEGCIDLQELYTEFKIWGHSRGVVSKRKRRVCRNKPDAEEGAERSLMQKWLQRDACCREKPPGQRSLLEKWLQRDACCREKPPGQRSLLEKWLQRDACCRNSCREEKVAVKATVETSVAPYQGQEATFSPDP</sequence>
<dbReference type="Proteomes" id="UP000694415">
    <property type="component" value="Unplaced"/>
</dbReference>
<dbReference type="GeneTree" id="ENSGT00520000061195"/>
<dbReference type="AlphaFoldDB" id="A0A8C6ICW5"/>
<accession>A0A8C6ICW5</accession>
<reference evidence="1" key="2">
    <citation type="submission" date="2025-09" db="UniProtKB">
        <authorList>
            <consortium name="Ensembl"/>
        </authorList>
    </citation>
    <scope>IDENTIFICATION</scope>
</reference>
<keyword evidence="2" id="KW-1185">Reference proteome</keyword>
<protein>
    <submittedName>
        <fullName evidence="1">Uncharacterized protein</fullName>
    </submittedName>
</protein>
<reference evidence="1" key="1">
    <citation type="submission" date="2025-08" db="UniProtKB">
        <authorList>
            <consortium name="Ensembl"/>
        </authorList>
    </citation>
    <scope>IDENTIFICATION</scope>
</reference>
<proteinExistence type="predicted"/>
<organism evidence="1 2">
    <name type="scientific">Mus spicilegus</name>
    <name type="common">Mound-building mouse</name>
    <dbReference type="NCBI Taxonomy" id="10103"/>
    <lineage>
        <taxon>Eukaryota</taxon>
        <taxon>Metazoa</taxon>
        <taxon>Chordata</taxon>
        <taxon>Craniata</taxon>
        <taxon>Vertebrata</taxon>
        <taxon>Euteleostomi</taxon>
        <taxon>Mammalia</taxon>
        <taxon>Eutheria</taxon>
        <taxon>Euarchontoglires</taxon>
        <taxon>Glires</taxon>
        <taxon>Rodentia</taxon>
        <taxon>Myomorpha</taxon>
        <taxon>Muroidea</taxon>
        <taxon>Muridae</taxon>
        <taxon>Murinae</taxon>
        <taxon>Mus</taxon>
        <taxon>Mus</taxon>
    </lineage>
</organism>